<dbReference type="EMBL" id="BMXA01000002">
    <property type="protein sequence ID" value="GHA04995.1"/>
    <property type="molecule type" value="Genomic_DNA"/>
</dbReference>
<dbReference type="GO" id="GO:0008203">
    <property type="term" value="P:cholesterol metabolic process"/>
    <property type="evidence" value="ECO:0007669"/>
    <property type="project" value="UniProtKB-KW"/>
</dbReference>
<evidence type="ECO:0000256" key="11">
    <source>
        <dbReference type="ARBA" id="ARBA00038856"/>
    </source>
</evidence>
<comment type="cofactor">
    <cofactor evidence="1">
        <name>FAD</name>
        <dbReference type="ChEBI" id="CHEBI:57692"/>
    </cofactor>
</comment>
<keyword evidence="20" id="KW-1185">Reference proteome</keyword>
<evidence type="ECO:0000256" key="5">
    <source>
        <dbReference type="ARBA" id="ARBA00022827"/>
    </source>
</evidence>
<dbReference type="Pfam" id="PF00732">
    <property type="entry name" value="GMC_oxred_N"/>
    <property type="match status" value="1"/>
</dbReference>
<keyword evidence="8" id="KW-1207">Sterol metabolism</keyword>
<evidence type="ECO:0000313" key="20">
    <source>
        <dbReference type="Proteomes" id="UP000614811"/>
    </source>
</evidence>
<evidence type="ECO:0000256" key="2">
    <source>
        <dbReference type="ARBA" id="ARBA00010790"/>
    </source>
</evidence>
<dbReference type="Gene3D" id="3.40.50.1820">
    <property type="entry name" value="alpha/beta hydrolase"/>
    <property type="match status" value="1"/>
</dbReference>
<dbReference type="GO" id="GO:0050660">
    <property type="term" value="F:flavin adenine dinucleotide binding"/>
    <property type="evidence" value="ECO:0007669"/>
    <property type="project" value="InterPro"/>
</dbReference>
<keyword evidence="6" id="KW-0560">Oxidoreductase</keyword>
<feature type="domain" description="Glucose-methanol-choline oxidoreductase C-terminal" evidence="18">
    <location>
        <begin position="545"/>
        <end position="606"/>
    </location>
</feature>
<dbReference type="Proteomes" id="UP000614811">
    <property type="component" value="Unassembled WGS sequence"/>
</dbReference>
<organism evidence="19 20">
    <name type="scientific">Arenicella chitinivorans</name>
    <dbReference type="NCBI Taxonomy" id="1329800"/>
    <lineage>
        <taxon>Bacteria</taxon>
        <taxon>Pseudomonadati</taxon>
        <taxon>Pseudomonadota</taxon>
        <taxon>Gammaproteobacteria</taxon>
        <taxon>Arenicellales</taxon>
        <taxon>Arenicellaceae</taxon>
        <taxon>Arenicella</taxon>
    </lineage>
</organism>
<comment type="pathway">
    <text evidence="12">Steroid metabolism; cholesterol degradation.</text>
</comment>
<comment type="similarity">
    <text evidence="2">Belongs to the GMC oxidoreductase family.</text>
</comment>
<evidence type="ECO:0000259" key="16">
    <source>
        <dbReference type="Pfam" id="PF00561"/>
    </source>
</evidence>
<dbReference type="Pfam" id="PF05199">
    <property type="entry name" value="GMC_oxred_C"/>
    <property type="match status" value="1"/>
</dbReference>
<evidence type="ECO:0000256" key="1">
    <source>
        <dbReference type="ARBA" id="ARBA00001974"/>
    </source>
</evidence>
<dbReference type="SUPFAM" id="SSF53474">
    <property type="entry name" value="alpha/beta-Hydrolases"/>
    <property type="match status" value="1"/>
</dbReference>
<comment type="caution">
    <text evidence="19">The sequence shown here is derived from an EMBL/GenBank/DDBJ whole genome shotgun (WGS) entry which is preliminary data.</text>
</comment>
<evidence type="ECO:0000256" key="4">
    <source>
        <dbReference type="ARBA" id="ARBA00022630"/>
    </source>
</evidence>
<evidence type="ECO:0000256" key="9">
    <source>
        <dbReference type="ARBA" id="ARBA00023221"/>
    </source>
</evidence>
<dbReference type="InterPro" id="IPR036188">
    <property type="entry name" value="FAD/NAD-bd_sf"/>
</dbReference>
<evidence type="ECO:0000256" key="15">
    <source>
        <dbReference type="ARBA" id="ARBA00049778"/>
    </source>
</evidence>
<evidence type="ECO:0000259" key="17">
    <source>
        <dbReference type="Pfam" id="PF00732"/>
    </source>
</evidence>
<dbReference type="InterPro" id="IPR000073">
    <property type="entry name" value="AB_hydrolase_1"/>
</dbReference>
<dbReference type="SUPFAM" id="SSF51905">
    <property type="entry name" value="FAD/NAD(P)-binding domain"/>
    <property type="match status" value="1"/>
</dbReference>
<evidence type="ECO:0000256" key="3">
    <source>
        <dbReference type="ARBA" id="ARBA00022548"/>
    </source>
</evidence>
<reference evidence="19" key="2">
    <citation type="submission" date="2020-09" db="EMBL/GenBank/DDBJ databases">
        <authorList>
            <person name="Sun Q."/>
            <person name="Kim S."/>
        </authorList>
    </citation>
    <scope>NUCLEOTIDE SEQUENCE</scope>
    <source>
        <strain evidence="19">KCTC 12711</strain>
    </source>
</reference>
<evidence type="ECO:0000256" key="14">
    <source>
        <dbReference type="ARBA" id="ARBA00049744"/>
    </source>
</evidence>
<evidence type="ECO:0000313" key="19">
    <source>
        <dbReference type="EMBL" id="GHA04995.1"/>
    </source>
</evidence>
<name>A0A918VL10_9GAMM</name>
<evidence type="ECO:0000259" key="18">
    <source>
        <dbReference type="Pfam" id="PF05199"/>
    </source>
</evidence>
<keyword evidence="5" id="KW-0274">FAD</keyword>
<dbReference type="PANTHER" id="PTHR47470">
    <property type="entry name" value="CHOLESTEROL OXIDASE"/>
    <property type="match status" value="1"/>
</dbReference>
<dbReference type="InterPro" id="IPR029058">
    <property type="entry name" value="AB_hydrolase_fold"/>
</dbReference>
<accession>A0A918VL10</accession>
<feature type="domain" description="AB hydrolase-1" evidence="16">
    <location>
        <begin position="982"/>
        <end position="1102"/>
    </location>
</feature>
<dbReference type="InterPro" id="IPR052542">
    <property type="entry name" value="Cholesterol_Oxidase"/>
</dbReference>
<dbReference type="Gene3D" id="3.50.50.60">
    <property type="entry name" value="FAD/NAD(P)-binding domain"/>
    <property type="match status" value="3"/>
</dbReference>
<evidence type="ECO:0000256" key="12">
    <source>
        <dbReference type="ARBA" id="ARBA00049645"/>
    </source>
</evidence>
<dbReference type="GO" id="GO:0016995">
    <property type="term" value="F:cholesterol oxidase activity"/>
    <property type="evidence" value="ECO:0007669"/>
    <property type="project" value="UniProtKB-EC"/>
</dbReference>
<dbReference type="EC" id="1.1.3.6" evidence="13"/>
<evidence type="ECO:0000256" key="7">
    <source>
        <dbReference type="ARBA" id="ARBA00023098"/>
    </source>
</evidence>
<dbReference type="Pfam" id="PF00561">
    <property type="entry name" value="Abhydrolase_1"/>
    <property type="match status" value="1"/>
</dbReference>
<dbReference type="InterPro" id="IPR007867">
    <property type="entry name" value="GMC_OxRtase_C"/>
</dbReference>
<gene>
    <name evidence="19" type="ORF">GCM10008090_13160</name>
</gene>
<dbReference type="EC" id="5.3.3.1" evidence="11"/>
<feature type="domain" description="Glucose-methanol-choline oxidoreductase N-terminal" evidence="17">
    <location>
        <begin position="59"/>
        <end position="317"/>
    </location>
</feature>
<evidence type="ECO:0000256" key="6">
    <source>
        <dbReference type="ARBA" id="ARBA00023002"/>
    </source>
</evidence>
<evidence type="ECO:0000256" key="10">
    <source>
        <dbReference type="ARBA" id="ARBA00023235"/>
    </source>
</evidence>
<dbReference type="InterPro" id="IPR000172">
    <property type="entry name" value="GMC_OxRdtase_N"/>
</dbReference>
<dbReference type="PANTHER" id="PTHR47470:SF1">
    <property type="entry name" value="FAD-DEPENDENT OXIDOREDUCTASE 2 FAD BINDING DOMAIN-CONTAINING PROTEIN"/>
    <property type="match status" value="1"/>
</dbReference>
<keyword evidence="7" id="KW-0443">Lipid metabolism</keyword>
<evidence type="ECO:0000256" key="13">
    <source>
        <dbReference type="ARBA" id="ARBA00049723"/>
    </source>
</evidence>
<keyword evidence="10" id="KW-0413">Isomerase</keyword>
<evidence type="ECO:0000256" key="8">
    <source>
        <dbReference type="ARBA" id="ARBA00023166"/>
    </source>
</evidence>
<keyword evidence="9" id="KW-0753">Steroid metabolism</keyword>
<keyword evidence="4" id="KW-0285">Flavoprotein</keyword>
<reference evidence="19" key="1">
    <citation type="journal article" date="2014" name="Int. J. Syst. Evol. Microbiol.">
        <title>Complete genome sequence of Corynebacterium casei LMG S-19264T (=DSM 44701T), isolated from a smear-ripened cheese.</title>
        <authorList>
            <consortium name="US DOE Joint Genome Institute (JGI-PGF)"/>
            <person name="Walter F."/>
            <person name="Albersmeier A."/>
            <person name="Kalinowski J."/>
            <person name="Ruckert C."/>
        </authorList>
    </citation>
    <scope>NUCLEOTIDE SEQUENCE</scope>
    <source>
        <strain evidence="19">KCTC 12711</strain>
    </source>
</reference>
<dbReference type="GO" id="GO:0004769">
    <property type="term" value="F:steroid Delta-isomerase activity"/>
    <property type="evidence" value="ECO:0007669"/>
    <property type="project" value="UniProtKB-EC"/>
</dbReference>
<dbReference type="RefSeq" id="WP_189399241.1">
    <property type="nucleotide sequence ID" value="NZ_BMXA01000002.1"/>
</dbReference>
<proteinExistence type="inferred from homology"/>
<dbReference type="Gene3D" id="3.30.410.10">
    <property type="entry name" value="Cholesterol Oxidase, domain 2"/>
    <property type="match status" value="1"/>
</dbReference>
<keyword evidence="3" id="KW-0153">Cholesterol metabolism</keyword>
<sequence>MGTNTQNKDAAALNLQHHIATDYSKIEKRKSCKILVIGSGYGGSIVASRLARAGQRVCLLERGQELRPGEYPTDLAGVQEQTQVRTDNPDHPVIGKHSALFDLRINEDMSALIGCGLGGTSLINANVALKLDEAVFERDGLAWPQVFRDQPGLLEPYYKLAREALGSNPYPMADDPRAPGYKPLNKLKALEKSALTLGVEVQRPDINVTFDGARPNHFGFQQKPCNLCGDCCSGCNEGAKNTTLMNYLPDAKAHGAELYCNTTVHHIEQHSKGWSVHVRATERPEKKDRSYGNKVITADIVVLACGSLGSTEIMLRSKAAGLTCSERLGKQFSGNGDLLAFGYNSYWLDNDKFTNRLLREDSKAQFESIYGVGKGSNQISDEQLPGPCITGVIDLRDNSRTDEHQLIVEEGVIPGALATVMSATMVFGAAGNANFLRYGVDQAETRLRDIEAIATTMQHNPAGLTDCAYVGAISRTQTYLVMSMDASEGELQLDRDRLKIHWPGAGKSSAINGHHDTLARINDAVQGQLITNPLLNDAFGNKLITVHPLGGCGMGDTIAEGVVNDRGQVFSGLTDDSVHAGLYVCDGSIIPGAVGVNPLLTISALAERCSELMAKDYGWTIDYLSRVPASIVEQNEDDDGDDDDDLMELSFADEIESELLGDDFDDSDPATSQAEKALLQGLGSAATSFIDLKSDILKSSCQFSEEMRGFAHSINNGLPNPTLRRHDYERAFASGRAAKRALKLNLTVHIPDVVLLTAERQTACNITGGTLQYGDDRYDIRKGTFRLLPPDGHASERWLMVYELECGQKRRDGFTLVGRKYLHGKPGSHWWTDLTTLYVDLFRADTGQETRFASGIVSLTLQDFVRQLSTFETDLPAKALRKALGDMLYLAIGAAGKVDAMKTGVGLYQVAKLGASLAETVFRAYGGLLATLNNFPKQDATRLPGRSMPSGREYAEIESQAGFTIKLTRYRATHKSDSACYPVILAPGMGVTASSFATTTVACNLVEFLTAKGHEVWLLDYRASADSGSSTKSFSVDEIAQYDWPTAIDFVLRKSPLDQVHIVAHCVGSMSLLMALLKRFVDKQTIRSLVSSQLTLHPVSNWLNNAKADLDVINQLESIPLMKQMGNVVTMRAGKTGFDRMFDVMAYQVPTPEGEECTNPTCHRVLSVYGPSYLHAQLNRATHIKLADWFGPIHLDAFRQITHIIRAGHVVDSEGKNTYLQDIPAVTSKSENTIEQLDLPIMFLAGALNLEFLPQTSARTYHWLCAHNPLSVDKYHRHVFTDYGHMDCFIGKNASRDIFPELYTWIEKYQ</sequence>
<protein>
    <recommendedName>
        <fullName evidence="14">Cholesterol oxidase</fullName>
        <ecNumber evidence="13">1.1.3.6</ecNumber>
        <ecNumber evidence="11">5.3.3.1</ecNumber>
    </recommendedName>
    <alternativeName>
        <fullName evidence="15">Cholesterol isomerase</fullName>
    </alternativeName>
</protein>